<reference evidence="2 3" key="1">
    <citation type="submission" date="2024-04" db="EMBL/GenBank/DDBJ databases">
        <title>Luteolibacter sp. isolated from soil.</title>
        <authorList>
            <person name="An J."/>
        </authorList>
    </citation>
    <scope>NUCLEOTIDE SEQUENCE [LARGE SCALE GENOMIC DNA]</scope>
    <source>
        <strain evidence="2 3">Y139</strain>
    </source>
</reference>
<comment type="caution">
    <text evidence="2">The sequence shown here is derived from an EMBL/GenBank/DDBJ whole genome shotgun (WGS) entry which is preliminary data.</text>
</comment>
<evidence type="ECO:0000313" key="2">
    <source>
        <dbReference type="EMBL" id="MEK7954018.1"/>
    </source>
</evidence>
<sequence length="115" mass="12248">MRRERLGGVVRWLGGTAIVVGVGLMMFLKRNGVLSELEQENLPASYPGFLRKLVSEFPEYPIGVGVILALVALGFGYSGRFTQGLVLAFLAVGVIGGWAGVLLGALMHFVRSIAA</sequence>
<feature type="transmembrane region" description="Helical" evidence="1">
    <location>
        <begin position="85"/>
        <end position="110"/>
    </location>
</feature>
<protein>
    <submittedName>
        <fullName evidence="2">Uncharacterized protein</fullName>
    </submittedName>
</protein>
<keyword evidence="1" id="KW-0472">Membrane</keyword>
<evidence type="ECO:0000256" key="1">
    <source>
        <dbReference type="SAM" id="Phobius"/>
    </source>
</evidence>
<proteinExistence type="predicted"/>
<keyword evidence="1" id="KW-0812">Transmembrane</keyword>
<accession>A0ABU9B2L4</accession>
<keyword evidence="3" id="KW-1185">Reference proteome</keyword>
<feature type="transmembrane region" description="Helical" evidence="1">
    <location>
        <begin position="60"/>
        <end position="78"/>
    </location>
</feature>
<dbReference type="Proteomes" id="UP001371305">
    <property type="component" value="Unassembled WGS sequence"/>
</dbReference>
<dbReference type="EMBL" id="JBBUKT010000015">
    <property type="protein sequence ID" value="MEK7954018.1"/>
    <property type="molecule type" value="Genomic_DNA"/>
</dbReference>
<feature type="transmembrane region" description="Helical" evidence="1">
    <location>
        <begin position="9"/>
        <end position="28"/>
    </location>
</feature>
<organism evidence="2 3">
    <name type="scientific">Luteolibacter soli</name>
    <dbReference type="NCBI Taxonomy" id="3135280"/>
    <lineage>
        <taxon>Bacteria</taxon>
        <taxon>Pseudomonadati</taxon>
        <taxon>Verrucomicrobiota</taxon>
        <taxon>Verrucomicrobiia</taxon>
        <taxon>Verrucomicrobiales</taxon>
        <taxon>Verrucomicrobiaceae</taxon>
        <taxon>Luteolibacter</taxon>
    </lineage>
</organism>
<evidence type="ECO:0000313" key="3">
    <source>
        <dbReference type="Proteomes" id="UP001371305"/>
    </source>
</evidence>
<keyword evidence="1" id="KW-1133">Transmembrane helix</keyword>
<name>A0ABU9B2L4_9BACT</name>
<gene>
    <name evidence="2" type="ORF">WKV53_26110</name>
</gene>
<dbReference type="RefSeq" id="WP_341407784.1">
    <property type="nucleotide sequence ID" value="NZ_JBBUKT010000015.1"/>
</dbReference>